<reference evidence="2" key="1">
    <citation type="journal article" date="2020" name="Phytopathology">
        <title>Genome sequence of the chestnut blight fungus Cryphonectria parasitica EP155: A fundamental resource for an archetypical invasive plant pathogen.</title>
        <authorList>
            <person name="Crouch J.A."/>
            <person name="Dawe A."/>
            <person name="Aerts A."/>
            <person name="Barry K."/>
            <person name="Churchill A.C.L."/>
            <person name="Grimwood J."/>
            <person name="Hillman B."/>
            <person name="Milgroom M.G."/>
            <person name="Pangilinan J."/>
            <person name="Smith M."/>
            <person name="Salamov A."/>
            <person name="Schmutz J."/>
            <person name="Yadav J."/>
            <person name="Grigoriev I.V."/>
            <person name="Nuss D."/>
        </authorList>
    </citation>
    <scope>NUCLEOTIDE SEQUENCE</scope>
    <source>
        <strain evidence="2">EP155</strain>
    </source>
</reference>
<name>A0A9P5CT16_CRYP1</name>
<dbReference type="Proteomes" id="UP000803844">
    <property type="component" value="Unassembled WGS sequence"/>
</dbReference>
<feature type="compositionally biased region" description="Low complexity" evidence="1">
    <location>
        <begin position="341"/>
        <end position="351"/>
    </location>
</feature>
<feature type="compositionally biased region" description="Polar residues" evidence="1">
    <location>
        <begin position="268"/>
        <end position="304"/>
    </location>
</feature>
<dbReference type="GeneID" id="63839139"/>
<feature type="compositionally biased region" description="Polar residues" evidence="1">
    <location>
        <begin position="491"/>
        <end position="504"/>
    </location>
</feature>
<keyword evidence="3" id="KW-1185">Reference proteome</keyword>
<protein>
    <submittedName>
        <fullName evidence="2">Uncharacterized protein</fullName>
    </submittedName>
</protein>
<gene>
    <name evidence="2" type="ORF">M406DRAFT_344744</name>
</gene>
<dbReference type="EMBL" id="MU032345">
    <property type="protein sequence ID" value="KAF3768680.1"/>
    <property type="molecule type" value="Genomic_DNA"/>
</dbReference>
<feature type="region of interest" description="Disordered" evidence="1">
    <location>
        <begin position="1"/>
        <end position="54"/>
    </location>
</feature>
<accession>A0A9P5CT16</accession>
<evidence type="ECO:0000313" key="3">
    <source>
        <dbReference type="Proteomes" id="UP000803844"/>
    </source>
</evidence>
<sequence length="578" mass="62287">MAPDRVTTASASNENERPDRPILPLPKRRLRERLSPEVADSIQYPPAPQSASALFSYPCSLKGSIVEEDLSSSSRESELAGRQGSRRHGASAEGESYGTSPRRIVVPRPPTESLGRPARLLQRPEPARQVHSPQPPPSAASSADGYESFENTNNKKRKIPTAGEMLGAHGLGDHDKAGENGSSTSALYYSSGSSLLSGQNISGPGRGRFGRVRTGRTPLQALSEVSGNWVGRASKTRSSNWSPQPAQSTGIISNAIANAEKLVAPGGQENTTSLLQQPSPAKPTPSSTQFTFTCDSQVPGSSLSWPGAGPKVSSSAPAEYDPPVRSYPHPRVRPSHQKTVSSASAGSAGSGVFSQEPTSDCSMEGQASESATQERKQRRRADRDLQQQARKRREETARQNILHGHKHDEDDWICEFCEYELIFGYPPYALIRQYEIKDRKARQQEEERRRVWEKAKARSRKGKKTKAPSKAQVNNNNNLHNQANDAHQVHPTVTTTHSQGTQSEPFDDDDEYEAEGNYELDSEPTMLKSAEKNHAAVPGRATGPGPSAGPGRKPNGGTKGGRASGARAAGVEASNGKG</sequence>
<feature type="compositionally biased region" description="Basic residues" evidence="1">
    <location>
        <begin position="457"/>
        <end position="467"/>
    </location>
</feature>
<proteinExistence type="predicted"/>
<dbReference type="OrthoDB" id="4174342at2759"/>
<feature type="compositionally biased region" description="Low complexity" evidence="1">
    <location>
        <begin position="181"/>
        <end position="198"/>
    </location>
</feature>
<dbReference type="AlphaFoldDB" id="A0A9P5CT16"/>
<comment type="caution">
    <text evidence="2">The sequence shown here is derived from an EMBL/GenBank/DDBJ whole genome shotgun (WGS) entry which is preliminary data.</text>
</comment>
<feature type="compositionally biased region" description="Basic and acidic residues" evidence="1">
    <location>
        <begin position="440"/>
        <end position="456"/>
    </location>
</feature>
<evidence type="ECO:0000256" key="1">
    <source>
        <dbReference type="SAM" id="MobiDB-lite"/>
    </source>
</evidence>
<feature type="region of interest" description="Disordered" evidence="1">
    <location>
        <begin position="263"/>
        <end position="397"/>
    </location>
</feature>
<organism evidence="2 3">
    <name type="scientific">Cryphonectria parasitica (strain ATCC 38755 / EP155)</name>
    <dbReference type="NCBI Taxonomy" id="660469"/>
    <lineage>
        <taxon>Eukaryota</taxon>
        <taxon>Fungi</taxon>
        <taxon>Dikarya</taxon>
        <taxon>Ascomycota</taxon>
        <taxon>Pezizomycotina</taxon>
        <taxon>Sordariomycetes</taxon>
        <taxon>Sordariomycetidae</taxon>
        <taxon>Diaporthales</taxon>
        <taxon>Cryphonectriaceae</taxon>
        <taxon>Cryphonectria-Endothia species complex</taxon>
        <taxon>Cryphonectria</taxon>
    </lineage>
</organism>
<dbReference type="RefSeq" id="XP_040779641.1">
    <property type="nucleotide sequence ID" value="XM_040922010.1"/>
</dbReference>
<feature type="compositionally biased region" description="Low complexity" evidence="1">
    <location>
        <begin position="471"/>
        <end position="486"/>
    </location>
</feature>
<feature type="compositionally biased region" description="Polar residues" evidence="1">
    <location>
        <begin position="352"/>
        <end position="371"/>
    </location>
</feature>
<feature type="region of interest" description="Disordered" evidence="1">
    <location>
        <begin position="66"/>
        <end position="220"/>
    </location>
</feature>
<evidence type="ECO:0000313" key="2">
    <source>
        <dbReference type="EMBL" id="KAF3768680.1"/>
    </source>
</evidence>
<feature type="compositionally biased region" description="Acidic residues" evidence="1">
    <location>
        <begin position="505"/>
        <end position="522"/>
    </location>
</feature>
<feature type="region of interest" description="Disordered" evidence="1">
    <location>
        <begin position="440"/>
        <end position="578"/>
    </location>
</feature>